<reference evidence="2" key="1">
    <citation type="submission" date="2020-10" db="EMBL/GenBank/DDBJ databases">
        <authorList>
            <person name="Castelo-Branco R."/>
            <person name="Eusebio N."/>
            <person name="Adriana R."/>
            <person name="Vieira A."/>
            <person name="Brugerolle De Fraissinette N."/>
            <person name="Rezende De Castro R."/>
            <person name="Schneider M.P."/>
            <person name="Vasconcelos V."/>
            <person name="Leao P.N."/>
        </authorList>
    </citation>
    <scope>NUCLEOTIDE SEQUENCE</scope>
    <source>
        <strain evidence="2">LEGE 07157</strain>
    </source>
</reference>
<name>A0A8J7DTY2_9CYAN</name>
<evidence type="ECO:0000313" key="2">
    <source>
        <dbReference type="EMBL" id="MBE9114501.1"/>
    </source>
</evidence>
<feature type="region of interest" description="Disordered" evidence="1">
    <location>
        <begin position="203"/>
        <end position="254"/>
    </location>
</feature>
<sequence>MQRKPTDRLSGIKGIFAAIFVISTVFSVESMRPAIASLFGTIEIEQNRLIALASPFGRDRGHYQLLILEQLSNARPCWRESGSNPVRVEPLLLNFDFTGICDRATDGNNYSIRIGDEDLGGRYLLSIVRRGNDLVLIGSSLLESNTPPIEIGRTNGITDGYQKIVLNPGWRFTQRTYRGKTLHHIYLTGDTTVVDAPPTLPTTVNLPLPNRPLPTPQRELIFTPSPSPSPSEPAPLPPVSPPPQQSPGRTIPAF</sequence>
<feature type="compositionally biased region" description="Pro residues" evidence="1">
    <location>
        <begin position="225"/>
        <end position="245"/>
    </location>
</feature>
<gene>
    <name evidence="2" type="ORF">IQ249_01200</name>
</gene>
<accession>A0A8J7DTY2</accession>
<keyword evidence="3" id="KW-1185">Reference proteome</keyword>
<comment type="caution">
    <text evidence="2">The sequence shown here is derived from an EMBL/GenBank/DDBJ whole genome shotgun (WGS) entry which is preliminary data.</text>
</comment>
<evidence type="ECO:0000256" key="1">
    <source>
        <dbReference type="SAM" id="MobiDB-lite"/>
    </source>
</evidence>
<proteinExistence type="predicted"/>
<organism evidence="2 3">
    <name type="scientific">Lusitaniella coriacea LEGE 07157</name>
    <dbReference type="NCBI Taxonomy" id="945747"/>
    <lineage>
        <taxon>Bacteria</taxon>
        <taxon>Bacillati</taxon>
        <taxon>Cyanobacteriota</taxon>
        <taxon>Cyanophyceae</taxon>
        <taxon>Spirulinales</taxon>
        <taxon>Lusitaniellaceae</taxon>
        <taxon>Lusitaniella</taxon>
    </lineage>
</organism>
<dbReference type="Proteomes" id="UP000654482">
    <property type="component" value="Unassembled WGS sequence"/>
</dbReference>
<dbReference type="InterPro" id="IPR022222">
    <property type="entry name" value="DUF3747"/>
</dbReference>
<dbReference type="AlphaFoldDB" id="A0A8J7DTY2"/>
<protein>
    <submittedName>
        <fullName evidence="2">DUF3747 domain-containing protein</fullName>
    </submittedName>
</protein>
<evidence type="ECO:0000313" key="3">
    <source>
        <dbReference type="Proteomes" id="UP000654482"/>
    </source>
</evidence>
<dbReference type="EMBL" id="JADEWZ010000001">
    <property type="protein sequence ID" value="MBE9114501.1"/>
    <property type="molecule type" value="Genomic_DNA"/>
</dbReference>
<dbReference type="Pfam" id="PF12565">
    <property type="entry name" value="DUF3747"/>
    <property type="match status" value="1"/>
</dbReference>
<dbReference type="RefSeq" id="WP_194027572.1">
    <property type="nucleotide sequence ID" value="NZ_JADEWZ010000001.1"/>
</dbReference>